<dbReference type="InterPro" id="IPR001958">
    <property type="entry name" value="Tet-R_TetA/multi-R_MdtG-like"/>
</dbReference>
<feature type="transmembrane region" description="Helical" evidence="10">
    <location>
        <begin position="188"/>
        <end position="206"/>
    </location>
</feature>
<feature type="transmembrane region" description="Helical" evidence="10">
    <location>
        <begin position="360"/>
        <end position="385"/>
    </location>
</feature>
<dbReference type="NCBIfam" id="TIGR00710">
    <property type="entry name" value="efflux_Bcr_CflA"/>
    <property type="match status" value="1"/>
</dbReference>
<accession>A0A0N9ZNA3</accession>
<dbReference type="PANTHER" id="PTHR42718:SF9">
    <property type="entry name" value="MAJOR FACILITATOR SUPERFAMILY MULTIDRUG TRANSPORTER MFSC"/>
    <property type="match status" value="1"/>
</dbReference>
<evidence type="ECO:0000256" key="9">
    <source>
        <dbReference type="ARBA" id="ARBA00023136"/>
    </source>
</evidence>
<dbReference type="InterPro" id="IPR020846">
    <property type="entry name" value="MFS_dom"/>
</dbReference>
<feature type="transmembrane region" description="Helical" evidence="10">
    <location>
        <begin position="124"/>
        <end position="144"/>
    </location>
</feature>
<dbReference type="GO" id="GO:0005886">
    <property type="term" value="C:plasma membrane"/>
    <property type="evidence" value="ECO:0007669"/>
    <property type="project" value="UniProtKB-SubCell"/>
</dbReference>
<dbReference type="SUPFAM" id="SSF103473">
    <property type="entry name" value="MFS general substrate transporter"/>
    <property type="match status" value="1"/>
</dbReference>
<feature type="transmembrane region" description="Helical" evidence="10">
    <location>
        <begin position="99"/>
        <end position="118"/>
    </location>
</feature>
<feature type="domain" description="Major facilitator superfamily (MFS) profile" evidence="11">
    <location>
        <begin position="33"/>
        <end position="416"/>
    </location>
</feature>
<evidence type="ECO:0000256" key="2">
    <source>
        <dbReference type="ARBA" id="ARBA00004651"/>
    </source>
</evidence>
<organism evidence="12 13">
    <name type="scientific">Celeribacter marinus</name>
    <dbReference type="NCBI Taxonomy" id="1397108"/>
    <lineage>
        <taxon>Bacteria</taxon>
        <taxon>Pseudomonadati</taxon>
        <taxon>Pseudomonadota</taxon>
        <taxon>Alphaproteobacteria</taxon>
        <taxon>Rhodobacterales</taxon>
        <taxon>Roseobacteraceae</taxon>
        <taxon>Celeribacter</taxon>
    </lineage>
</organism>
<reference evidence="12 13" key="1">
    <citation type="submission" date="2015-05" db="EMBL/GenBank/DDBJ databases">
        <authorList>
            <person name="Wang D.B."/>
            <person name="Wang M."/>
        </authorList>
    </citation>
    <scope>NUCLEOTIDE SEQUENCE [LARGE SCALE GENOMIC DNA]</scope>
    <source>
        <strain evidence="12 13">IMCC 12053</strain>
    </source>
</reference>
<evidence type="ECO:0000256" key="4">
    <source>
        <dbReference type="ARBA" id="ARBA00007520"/>
    </source>
</evidence>
<dbReference type="InterPro" id="IPR005829">
    <property type="entry name" value="Sugar_transporter_CS"/>
</dbReference>
<comment type="function">
    <text evidence="1">Resistance to tetracycline by an active tetracycline efflux. This is an energy-dependent process that decreases the accumulation of the antibiotic in whole cells. This protein functions as a metal-tetracycline/H(+) antiporter.</text>
</comment>
<feature type="transmembrane region" description="Helical" evidence="10">
    <location>
        <begin position="299"/>
        <end position="321"/>
    </location>
</feature>
<dbReference type="GO" id="GO:1990961">
    <property type="term" value="P:xenobiotic detoxification by transmembrane export across the plasma membrane"/>
    <property type="evidence" value="ECO:0007669"/>
    <property type="project" value="InterPro"/>
</dbReference>
<evidence type="ECO:0000256" key="10">
    <source>
        <dbReference type="RuleBase" id="RU365088"/>
    </source>
</evidence>
<dbReference type="Proteomes" id="UP000064920">
    <property type="component" value="Chromosome"/>
</dbReference>
<gene>
    <name evidence="12" type="ORF">IMCC12053_954</name>
</gene>
<keyword evidence="7 10" id="KW-0812">Transmembrane</keyword>
<dbReference type="PROSITE" id="PS50850">
    <property type="entry name" value="MFS"/>
    <property type="match status" value="1"/>
</dbReference>
<dbReference type="KEGG" id="cmar:IMCC12053_954"/>
<feature type="transmembrane region" description="Helical" evidence="10">
    <location>
        <begin position="233"/>
        <end position="257"/>
    </location>
</feature>
<dbReference type="Pfam" id="PF07690">
    <property type="entry name" value="MFS_1"/>
    <property type="match status" value="1"/>
</dbReference>
<dbReference type="EMBL" id="CP012023">
    <property type="protein sequence ID" value="ALI54902.1"/>
    <property type="molecule type" value="Genomic_DNA"/>
</dbReference>
<dbReference type="PRINTS" id="PR01035">
    <property type="entry name" value="TCRTETA"/>
</dbReference>
<keyword evidence="10" id="KW-0997">Cell inner membrane</keyword>
<evidence type="ECO:0000256" key="5">
    <source>
        <dbReference type="ARBA" id="ARBA00022448"/>
    </source>
</evidence>
<evidence type="ECO:0000313" key="13">
    <source>
        <dbReference type="Proteomes" id="UP000064920"/>
    </source>
</evidence>
<evidence type="ECO:0000313" key="12">
    <source>
        <dbReference type="EMBL" id="ALI54902.1"/>
    </source>
</evidence>
<dbReference type="InterPro" id="IPR004812">
    <property type="entry name" value="Efflux_drug-R_Bcr/CmlA"/>
</dbReference>
<feature type="transmembrane region" description="Helical" evidence="10">
    <location>
        <begin position="391"/>
        <end position="413"/>
    </location>
</feature>
<evidence type="ECO:0000256" key="8">
    <source>
        <dbReference type="ARBA" id="ARBA00022989"/>
    </source>
</evidence>
<dbReference type="CDD" id="cd17320">
    <property type="entry name" value="MFS_MdfA_MDR_like"/>
    <property type="match status" value="1"/>
</dbReference>
<comment type="similarity">
    <text evidence="4">Belongs to the major facilitator superfamily. TCR/Tet family.</text>
</comment>
<dbReference type="STRING" id="1397108.IMCC12053_954"/>
<dbReference type="PANTHER" id="PTHR42718">
    <property type="entry name" value="MAJOR FACILITATOR SUPERFAMILY MULTIDRUG TRANSPORTER MFSC"/>
    <property type="match status" value="1"/>
</dbReference>
<dbReference type="PATRIC" id="fig|1397108.4.peg.981"/>
<feature type="transmembrane region" description="Helical" evidence="10">
    <location>
        <begin position="327"/>
        <end position="348"/>
    </location>
</feature>
<feature type="transmembrane region" description="Helical" evidence="10">
    <location>
        <begin position="156"/>
        <end position="182"/>
    </location>
</feature>
<keyword evidence="9 10" id="KW-0472">Membrane</keyword>
<feature type="transmembrane region" description="Helical" evidence="10">
    <location>
        <begin position="66"/>
        <end position="87"/>
    </location>
</feature>
<dbReference type="InterPro" id="IPR011701">
    <property type="entry name" value="MFS"/>
</dbReference>
<comment type="subcellular location">
    <subcellularLocation>
        <location evidence="10">Cell inner membrane</location>
        <topology evidence="10">Multi-pass membrane protein</topology>
    </subcellularLocation>
    <subcellularLocation>
        <location evidence="2">Cell membrane</location>
        <topology evidence="2">Multi-pass membrane protein</topology>
    </subcellularLocation>
</comment>
<evidence type="ECO:0000256" key="7">
    <source>
        <dbReference type="ARBA" id="ARBA00022692"/>
    </source>
</evidence>
<dbReference type="InterPro" id="IPR036259">
    <property type="entry name" value="MFS_trans_sf"/>
</dbReference>
<dbReference type="PROSITE" id="PS00216">
    <property type="entry name" value="SUGAR_TRANSPORT_1"/>
    <property type="match status" value="1"/>
</dbReference>
<keyword evidence="8 10" id="KW-1133">Transmembrane helix</keyword>
<keyword evidence="5 10" id="KW-0813">Transport</keyword>
<protein>
    <recommendedName>
        <fullName evidence="10">Bcr/CflA family efflux transporter</fullName>
    </recommendedName>
</protein>
<evidence type="ECO:0000256" key="1">
    <source>
        <dbReference type="ARBA" id="ARBA00003279"/>
    </source>
</evidence>
<evidence type="ECO:0000256" key="3">
    <source>
        <dbReference type="ARBA" id="ARBA00006236"/>
    </source>
</evidence>
<feature type="transmembrane region" description="Helical" evidence="10">
    <location>
        <begin position="269"/>
        <end position="287"/>
    </location>
</feature>
<proteinExistence type="inferred from homology"/>
<dbReference type="Gene3D" id="1.20.1720.10">
    <property type="entry name" value="Multidrug resistance protein D"/>
    <property type="match status" value="1"/>
</dbReference>
<keyword evidence="6" id="KW-1003">Cell membrane</keyword>
<feature type="transmembrane region" description="Helical" evidence="10">
    <location>
        <begin position="34"/>
        <end position="54"/>
    </location>
</feature>
<evidence type="ECO:0000256" key="6">
    <source>
        <dbReference type="ARBA" id="ARBA00022475"/>
    </source>
</evidence>
<name>A0A0N9ZNA3_9RHOB</name>
<comment type="similarity">
    <text evidence="3 10">Belongs to the major facilitator superfamily. Bcr/CmlA family.</text>
</comment>
<dbReference type="GO" id="GO:0042910">
    <property type="term" value="F:xenobiotic transmembrane transporter activity"/>
    <property type="evidence" value="ECO:0007669"/>
    <property type="project" value="InterPro"/>
</dbReference>
<dbReference type="AlphaFoldDB" id="A0A0N9ZNA3"/>
<sequence length="421" mass="44490">MHQDWHGQGAPAPYPDPMTQIRARFLDRTTPPHIMTLVMMAGLQAMTMNIYLPALPRMADHFGTTYGLIQLSVAVFMATNAVLQIFIGPISDRYGRRPVVLIGIALFLLATLGVIYAPTLEAFLIMRAGQAAIVTAMVLSRAIVRDIAPPEEAGSMLAYVTMGMALVPMIAPTVGGLLTNLYGWESSFWVLFGVGVLLLMVVWFDLKETAPKSDVSLLGQIHNFPELITSKRFIGYTLSVTCASGAFFAYIGGAAYVGKTLFGLSEAKLGLYMGTPALGYFFGNFIAGRYSRRVGINRMILAGGIVATSGIFAALVFSVVGHSSVNIFFGAMVFLGLGNGMQIPNGLAGSMMVRPQLAGTAAGLGGSIMLAGGASISAFAGTLLGGSSGEIPLLFLMTLMSLAAIVAILSVMAREHRLGLA</sequence>
<keyword evidence="13" id="KW-1185">Reference proteome</keyword>
<evidence type="ECO:0000259" key="11">
    <source>
        <dbReference type="PROSITE" id="PS50850"/>
    </source>
</evidence>